<evidence type="ECO:0000313" key="2">
    <source>
        <dbReference type="Proteomes" id="UP001246858"/>
    </source>
</evidence>
<organism evidence="1 2">
    <name type="scientific">Pedobacter africanus</name>
    <dbReference type="NCBI Taxonomy" id="151894"/>
    <lineage>
        <taxon>Bacteria</taxon>
        <taxon>Pseudomonadati</taxon>
        <taxon>Bacteroidota</taxon>
        <taxon>Sphingobacteriia</taxon>
        <taxon>Sphingobacteriales</taxon>
        <taxon>Sphingobacteriaceae</taxon>
        <taxon>Pedobacter</taxon>
    </lineage>
</organism>
<evidence type="ECO:0000313" key="1">
    <source>
        <dbReference type="EMBL" id="MDR6786387.1"/>
    </source>
</evidence>
<name>A0ACC6L4F2_9SPHI</name>
<accession>A0ACC6L4F2</accession>
<proteinExistence type="predicted"/>
<dbReference type="EMBL" id="JAVDTF010000006">
    <property type="protein sequence ID" value="MDR6786387.1"/>
    <property type="molecule type" value="Genomic_DNA"/>
</dbReference>
<keyword evidence="2" id="KW-1185">Reference proteome</keyword>
<comment type="caution">
    <text evidence="1">The sequence shown here is derived from an EMBL/GenBank/DDBJ whole genome shotgun (WGS) entry which is preliminary data.</text>
</comment>
<dbReference type="Proteomes" id="UP001246858">
    <property type="component" value="Unassembled WGS sequence"/>
</dbReference>
<sequence length="57" mass="6506">MAIKFNAGDIVIIKSGSPKMTVYASTKEWVYCYYYSEEEKQIKEAIKLPAEILQLAT</sequence>
<protein>
    <submittedName>
        <fullName evidence="1">Uncharacterized protein YodC (DUF2158 family)</fullName>
    </submittedName>
</protein>
<gene>
    <name evidence="1" type="ORF">J2X78_004980</name>
</gene>
<reference evidence="1" key="1">
    <citation type="submission" date="2023-07" db="EMBL/GenBank/DDBJ databases">
        <title>Sorghum-associated microbial communities from plants grown in Nebraska, USA.</title>
        <authorList>
            <person name="Schachtman D."/>
        </authorList>
    </citation>
    <scope>NUCLEOTIDE SEQUENCE</scope>
    <source>
        <strain evidence="1">2697</strain>
    </source>
</reference>